<dbReference type="InterPro" id="IPR041147">
    <property type="entry name" value="GH38_C"/>
</dbReference>
<dbReference type="InterPro" id="IPR048534">
    <property type="entry name" value="Man2a1-like_dom"/>
</dbReference>
<keyword evidence="9" id="KW-0325">Glycoprotein</keyword>
<dbReference type="Gene3D" id="1.20.1270.50">
    <property type="entry name" value="Glycoside hydrolase family 38, central domain"/>
    <property type="match status" value="2"/>
</dbReference>
<dbReference type="GO" id="GO:0030246">
    <property type="term" value="F:carbohydrate binding"/>
    <property type="evidence" value="ECO:0007669"/>
    <property type="project" value="InterPro"/>
</dbReference>
<evidence type="ECO:0000256" key="6">
    <source>
        <dbReference type="ARBA" id="ARBA00022801"/>
    </source>
</evidence>
<dbReference type="FunFam" id="1.20.1270.50:FF:000003">
    <property type="entry name" value="Alpha-mannosidase"/>
    <property type="match status" value="1"/>
</dbReference>
<dbReference type="InterPro" id="IPR011682">
    <property type="entry name" value="Glyco_hydro_38_C"/>
</dbReference>
<feature type="domain" description="Glycoside hydrolase family 38 central" evidence="12">
    <location>
        <begin position="384"/>
        <end position="459"/>
    </location>
</feature>
<dbReference type="eggNOG" id="KOG1959">
    <property type="taxonomic scope" value="Eukaryota"/>
</dbReference>
<dbReference type="SUPFAM" id="SSF74650">
    <property type="entry name" value="Galactose mutarotase-like"/>
    <property type="match status" value="1"/>
</dbReference>
<accession>A0A067R124</accession>
<dbReference type="Gene3D" id="3.20.110.10">
    <property type="entry name" value="Glycoside hydrolase 38, N terminal domain"/>
    <property type="match status" value="1"/>
</dbReference>
<evidence type="ECO:0000256" key="10">
    <source>
        <dbReference type="ARBA" id="ARBA00023295"/>
    </source>
</evidence>
<dbReference type="InterPro" id="IPR011330">
    <property type="entry name" value="Glyco_hydro/deAcase_b/a-brl"/>
</dbReference>
<comment type="catalytic activity">
    <reaction evidence="1">
        <text>Hydrolysis of terminal, non-reducing alpha-D-mannose residues in alpha-D-mannosides.</text>
        <dbReference type="EC" id="3.2.1.24"/>
    </reaction>
</comment>
<dbReference type="InParanoid" id="A0A067R124"/>
<dbReference type="STRING" id="136037.A0A067R124"/>
<keyword evidence="5 11" id="KW-0732">Signal</keyword>
<feature type="chain" id="PRO_5017850837" description="Alpha-mannosidase" evidence="11">
    <location>
        <begin position="24"/>
        <end position="1024"/>
    </location>
</feature>
<keyword evidence="8" id="KW-1015">Disulfide bond</keyword>
<dbReference type="InterPro" id="IPR013780">
    <property type="entry name" value="Glyco_hydro_b"/>
</dbReference>
<keyword evidence="10 11" id="KW-0326">Glycosidase</keyword>
<proteinExistence type="inferred from homology"/>
<evidence type="ECO:0000313" key="14">
    <source>
        <dbReference type="Proteomes" id="UP000027135"/>
    </source>
</evidence>
<dbReference type="Pfam" id="PF21260">
    <property type="entry name" value="Laman-like_dom"/>
    <property type="match status" value="1"/>
</dbReference>
<reference evidence="13 14" key="1">
    <citation type="journal article" date="2014" name="Nat. Commun.">
        <title>Molecular traces of alternative social organization in a termite genome.</title>
        <authorList>
            <person name="Terrapon N."/>
            <person name="Li C."/>
            <person name="Robertson H.M."/>
            <person name="Ji L."/>
            <person name="Meng X."/>
            <person name="Booth W."/>
            <person name="Chen Z."/>
            <person name="Childers C.P."/>
            <person name="Glastad K.M."/>
            <person name="Gokhale K."/>
            <person name="Gowin J."/>
            <person name="Gronenberg W."/>
            <person name="Hermansen R.A."/>
            <person name="Hu H."/>
            <person name="Hunt B.G."/>
            <person name="Huylmans A.K."/>
            <person name="Khalil S.M."/>
            <person name="Mitchell R.D."/>
            <person name="Munoz-Torres M.C."/>
            <person name="Mustard J.A."/>
            <person name="Pan H."/>
            <person name="Reese J.T."/>
            <person name="Scharf M.E."/>
            <person name="Sun F."/>
            <person name="Vogel H."/>
            <person name="Xiao J."/>
            <person name="Yang W."/>
            <person name="Yang Z."/>
            <person name="Yang Z."/>
            <person name="Zhou J."/>
            <person name="Zhu J."/>
            <person name="Brent C.S."/>
            <person name="Elsik C.G."/>
            <person name="Goodisman M.A."/>
            <person name="Liberles D.A."/>
            <person name="Roe R.M."/>
            <person name="Vargo E.L."/>
            <person name="Vilcinskas A."/>
            <person name="Wang J."/>
            <person name="Bornberg-Bauer E."/>
            <person name="Korb J."/>
            <person name="Zhang G."/>
            <person name="Liebig J."/>
        </authorList>
    </citation>
    <scope>NUCLEOTIDE SEQUENCE [LARGE SCALE GENOMIC DNA]</scope>
    <source>
        <tissue evidence="13">Whole organism</tissue>
    </source>
</reference>
<evidence type="ECO:0000256" key="2">
    <source>
        <dbReference type="ARBA" id="ARBA00009792"/>
    </source>
</evidence>
<dbReference type="InterPro" id="IPR027291">
    <property type="entry name" value="Glyco_hydro_38_N_sf"/>
</dbReference>
<evidence type="ECO:0000256" key="9">
    <source>
        <dbReference type="ARBA" id="ARBA00023180"/>
    </source>
</evidence>
<dbReference type="InterPro" id="IPR000602">
    <property type="entry name" value="Glyco_hydro_38_N"/>
</dbReference>
<dbReference type="EMBL" id="KK853110">
    <property type="protein sequence ID" value="KDR11229.1"/>
    <property type="molecule type" value="Genomic_DNA"/>
</dbReference>
<dbReference type="Gene3D" id="2.70.98.30">
    <property type="entry name" value="Golgi alpha-mannosidase II, domain 4"/>
    <property type="match status" value="1"/>
</dbReference>
<dbReference type="InterPro" id="IPR011013">
    <property type="entry name" value="Gal_mutarotase_sf_dom"/>
</dbReference>
<evidence type="ECO:0000256" key="3">
    <source>
        <dbReference type="ARBA" id="ARBA00012752"/>
    </source>
</evidence>
<dbReference type="GO" id="GO:0006013">
    <property type="term" value="P:mannose metabolic process"/>
    <property type="evidence" value="ECO:0007669"/>
    <property type="project" value="InterPro"/>
</dbReference>
<comment type="cofactor">
    <cofactor evidence="11">
        <name>Zn(2+)</name>
        <dbReference type="ChEBI" id="CHEBI:29105"/>
    </cofactor>
    <text evidence="11">Binds 1 zinc ion per subunit.</text>
</comment>
<keyword evidence="7 11" id="KW-0862">Zinc</keyword>
<dbReference type="FunCoup" id="A0A067R124">
    <property type="interactions" value="104"/>
</dbReference>
<dbReference type="GO" id="GO:0005764">
    <property type="term" value="C:lysosome"/>
    <property type="evidence" value="ECO:0007669"/>
    <property type="project" value="TreeGrafter"/>
</dbReference>
<dbReference type="GO" id="GO:0004559">
    <property type="term" value="F:alpha-mannosidase activity"/>
    <property type="evidence" value="ECO:0007669"/>
    <property type="project" value="UniProtKB-EC"/>
</dbReference>
<keyword evidence="14" id="KW-1185">Reference proteome</keyword>
<dbReference type="Pfam" id="PF09261">
    <property type="entry name" value="Alpha-mann_mid"/>
    <property type="match status" value="1"/>
</dbReference>
<dbReference type="GO" id="GO:0046872">
    <property type="term" value="F:metal ion binding"/>
    <property type="evidence" value="ECO:0007669"/>
    <property type="project" value="UniProtKB-KW"/>
</dbReference>
<dbReference type="EC" id="3.2.1.-" evidence="11"/>
<feature type="signal peptide" evidence="11">
    <location>
        <begin position="1"/>
        <end position="23"/>
    </location>
</feature>
<dbReference type="Proteomes" id="UP000027135">
    <property type="component" value="Unassembled WGS sequence"/>
</dbReference>
<dbReference type="PANTHER" id="PTHR11607">
    <property type="entry name" value="ALPHA-MANNOSIDASE"/>
    <property type="match status" value="1"/>
</dbReference>
<dbReference type="InterPro" id="IPR015341">
    <property type="entry name" value="Glyco_hydro_38_cen"/>
</dbReference>
<sequence length="1024" mass="117139">MGWLCQTLIFMAVWCFVVHNGFTTPVTDNILITTPPTAKPPSKHEDSNCGYESCTKAKPGKLNVHLVPHTHNDVGWLKTVDQYYYGSKSSIQKAGVQYIIDSVLTELHHDPEKRFIYVETAFWWKWWMNQHDTIRHQVKKLVNNGQLEFISGGWSMNDEAVTNYQSIIDQLTWGFRKLNDTFGKCGQPHIGWQIDPFGHSREMASIFARMGFDGLFLGRLDYQDKMARFLTKTAEMVWQGSENLGKAAQLFTSVLYNNYAPPPGFCFDVLCDDEPFIDDKHSPDYNVDTLVSRFVDYVETQAIFYSTNNILLTMGGDFTYQEAHMWYKNLDKLIRYVNAQQSNNSTVNVFYSTPSCYVKAVHDVGQTWTTKQDDFFPYASDPHTYWTGFYTSRPTLKRFERVGNNFLQICKQLYSLTDLGPEDSVDLNKMREAMGIMQHHDAVTGTERQKVASDYARVLFEGFEECGIIAQAAINKLIANKKQSEVSRVDAVPIKSCLLLNISQCDILDYSNQFVVTVYNPLSHRVSHYVRVPVSGASYTVQDPTGKQLKIQLVPIPQPVIEIPGRVSPATMELVFYAKDLPPLGFRSYYISGSNHIHHTSKYKIHPGRDVILGNTKFNAVLDWETGSLKSMVLDRTKFSVSQDFYYYKGYIGDNKEFVNRSSGAYIFRPNGSEALSVSSTKKSSTYKGDLVDETHIKWSDWLSQVVRYYKEDTYHVEMEWLAGPIPVDDNVGKEIISRFKSDLLSDGLFYTDSNGREMLERKRNFRPTWSVNIKEPVSANYYPVTSRITLRDGDKEFSILTDRAQGGTSLNNGEVELMVHRRLLHDDAFGVSEALNETAFGHGLVAIGKHWLTGGNISSGTAAQRTRSLQQQVLLSPWLFFTPADNISFTEWVSHYKMEFSGLNQELPENVHILTLEPWKAHSFLLRLEHIYERNEHPVFSKPATVNLKNLFKPFSIVMARETTLGGNQWLSESHRFKWQSENDINFTLEDDEDSSKEDKDALTITLGPMQIRTFIIEVNFLQ</sequence>
<organism evidence="13 14">
    <name type="scientific">Zootermopsis nevadensis</name>
    <name type="common">Dampwood termite</name>
    <dbReference type="NCBI Taxonomy" id="136037"/>
    <lineage>
        <taxon>Eukaryota</taxon>
        <taxon>Metazoa</taxon>
        <taxon>Ecdysozoa</taxon>
        <taxon>Arthropoda</taxon>
        <taxon>Hexapoda</taxon>
        <taxon>Insecta</taxon>
        <taxon>Pterygota</taxon>
        <taxon>Neoptera</taxon>
        <taxon>Polyneoptera</taxon>
        <taxon>Dictyoptera</taxon>
        <taxon>Blattodea</taxon>
        <taxon>Blattoidea</taxon>
        <taxon>Termitoidae</taxon>
        <taxon>Termopsidae</taxon>
        <taxon>Zootermopsis</taxon>
    </lineage>
</organism>
<evidence type="ECO:0000256" key="4">
    <source>
        <dbReference type="ARBA" id="ARBA00022723"/>
    </source>
</evidence>
<dbReference type="FunFam" id="2.70.98.30:FF:000003">
    <property type="entry name" value="Alpha-mannosidase"/>
    <property type="match status" value="1"/>
</dbReference>
<keyword evidence="6 11" id="KW-0378">Hydrolase</keyword>
<dbReference type="FunFam" id="1.20.1270.50:FF:000002">
    <property type="entry name" value="Alpha-mannosidase"/>
    <property type="match status" value="1"/>
</dbReference>
<evidence type="ECO:0000256" key="5">
    <source>
        <dbReference type="ARBA" id="ARBA00022729"/>
    </source>
</evidence>
<evidence type="ECO:0000256" key="7">
    <source>
        <dbReference type="ARBA" id="ARBA00022833"/>
    </source>
</evidence>
<dbReference type="Gene3D" id="2.60.40.1360">
    <property type="match status" value="1"/>
</dbReference>
<comment type="similarity">
    <text evidence="2 11">Belongs to the glycosyl hydrolase 38 family.</text>
</comment>
<evidence type="ECO:0000313" key="13">
    <source>
        <dbReference type="EMBL" id="KDR11229.1"/>
    </source>
</evidence>
<evidence type="ECO:0000256" key="8">
    <source>
        <dbReference type="ARBA" id="ARBA00023157"/>
    </source>
</evidence>
<evidence type="ECO:0000259" key="12">
    <source>
        <dbReference type="SMART" id="SM00872"/>
    </source>
</evidence>
<protein>
    <recommendedName>
        <fullName evidence="3 11">Alpha-mannosidase</fullName>
        <ecNumber evidence="11">3.2.1.-</ecNumber>
    </recommendedName>
</protein>
<gene>
    <name evidence="13" type="ORF">L798_14399</name>
</gene>
<dbReference type="Pfam" id="PF07748">
    <property type="entry name" value="Glyco_hydro_38C"/>
    <property type="match status" value="1"/>
</dbReference>
<dbReference type="InterPro" id="IPR028995">
    <property type="entry name" value="Glyco_hydro_57/38_cen_sf"/>
</dbReference>
<dbReference type="FunFam" id="2.60.40.1180:FF:000018">
    <property type="entry name" value="Alpha-mannosidase"/>
    <property type="match status" value="1"/>
</dbReference>
<dbReference type="SMART" id="SM00872">
    <property type="entry name" value="Alpha-mann_mid"/>
    <property type="match status" value="1"/>
</dbReference>
<dbReference type="PANTHER" id="PTHR11607:SF3">
    <property type="entry name" value="LYSOSOMAL ALPHA-MANNOSIDASE"/>
    <property type="match status" value="1"/>
</dbReference>
<dbReference type="Gene3D" id="2.60.40.1180">
    <property type="entry name" value="Golgi alpha-mannosidase II"/>
    <property type="match status" value="1"/>
</dbReference>
<evidence type="ECO:0000256" key="1">
    <source>
        <dbReference type="ARBA" id="ARBA00000365"/>
    </source>
</evidence>
<dbReference type="CDD" id="cd10810">
    <property type="entry name" value="GH38N_AMII_LAM_like"/>
    <property type="match status" value="1"/>
</dbReference>
<dbReference type="OMA" id="FIWRPSK"/>
<dbReference type="Pfam" id="PF01074">
    <property type="entry name" value="Glyco_hydro_38N"/>
    <property type="match status" value="1"/>
</dbReference>
<dbReference type="AlphaFoldDB" id="A0A067R124"/>
<dbReference type="SUPFAM" id="SSF88688">
    <property type="entry name" value="Families 57/38 glycoside transferase middle domain"/>
    <property type="match status" value="1"/>
</dbReference>
<dbReference type="InterPro" id="IPR050843">
    <property type="entry name" value="Glycosyl_Hydrlase_38"/>
</dbReference>
<dbReference type="SUPFAM" id="SSF88713">
    <property type="entry name" value="Glycoside hydrolase/deacetylase"/>
    <property type="match status" value="1"/>
</dbReference>
<name>A0A067R124_ZOONE</name>
<dbReference type="Pfam" id="PF17677">
    <property type="entry name" value="Glyco_hydro38C2"/>
    <property type="match status" value="1"/>
</dbReference>
<dbReference type="InterPro" id="IPR037094">
    <property type="entry name" value="Glyco_hydro_38_cen_sf"/>
</dbReference>
<keyword evidence="4 11" id="KW-0479">Metal-binding</keyword>
<dbReference type="FunFam" id="3.20.110.10:FF:000001">
    <property type="entry name" value="Alpha-mannosidase"/>
    <property type="match status" value="1"/>
</dbReference>
<evidence type="ECO:0000256" key="11">
    <source>
        <dbReference type="RuleBase" id="RU361199"/>
    </source>
</evidence>